<keyword evidence="3" id="KW-1185">Reference proteome</keyword>
<feature type="compositionally biased region" description="Pro residues" evidence="1">
    <location>
        <begin position="896"/>
        <end position="906"/>
    </location>
</feature>
<gene>
    <name evidence="2" type="ORF">B0H17DRAFT_1148701</name>
</gene>
<organism evidence="2 3">
    <name type="scientific">Mycena rosella</name>
    <name type="common">Pink bonnet</name>
    <name type="synonym">Agaricus rosellus</name>
    <dbReference type="NCBI Taxonomy" id="1033263"/>
    <lineage>
        <taxon>Eukaryota</taxon>
        <taxon>Fungi</taxon>
        <taxon>Dikarya</taxon>
        <taxon>Basidiomycota</taxon>
        <taxon>Agaricomycotina</taxon>
        <taxon>Agaricomycetes</taxon>
        <taxon>Agaricomycetidae</taxon>
        <taxon>Agaricales</taxon>
        <taxon>Marasmiineae</taxon>
        <taxon>Mycenaceae</taxon>
        <taxon>Mycena</taxon>
    </lineage>
</organism>
<accession>A0AAD7C9J7</accession>
<feature type="region of interest" description="Disordered" evidence="1">
    <location>
        <begin position="135"/>
        <end position="166"/>
    </location>
</feature>
<name>A0AAD7C9J7_MYCRO</name>
<evidence type="ECO:0000313" key="2">
    <source>
        <dbReference type="EMBL" id="KAJ7642895.1"/>
    </source>
</evidence>
<evidence type="ECO:0000256" key="1">
    <source>
        <dbReference type="SAM" id="MobiDB-lite"/>
    </source>
</evidence>
<feature type="compositionally biased region" description="Low complexity" evidence="1">
    <location>
        <begin position="874"/>
        <end position="895"/>
    </location>
</feature>
<proteinExistence type="predicted"/>
<evidence type="ECO:0000313" key="3">
    <source>
        <dbReference type="Proteomes" id="UP001221757"/>
    </source>
</evidence>
<sequence>MEDALDDAELLASVSASVLLDFRSSAVAYQFPQPFVTANPSVFLNLDWVHLAHLRAFLRDRRPAIASLASVPVKTEASEASVPIRSAVQVKLEDFGAGIPLFQSTSASAAIRTRRLLEDDIEVFEILSSSDELEVEEVLKPSGASSDPPEPSAPLESDSDAEPEHSCPEILSDTVWYDTDIKSKAIDGPAPINRQTKVMRVEYLDDVPSNFPVPRIPTAYILDLRNPKFNFMSNNTNELLCLDTLILDKNQESWATSSGGGDHQPACLLFDGTRVNELDVALGNVTRYELDPASRAQVISAGIATRMVAGDSPEKLAATLGTLRFFIACTQWTPTWRGHRVDTIPDNVDETLLSELFSPSAAFSSGSDTQPCSRIISSRVGERQKFCAHTHLTDGKPVRGAIIHHPCRAYMTIYTPVDPTFRMACVILDHQKPHTHPMPPRTKASLDVKKMYSLCVTANGVLGTTVQKVDDASTTLLLLDGKSAAMFYPSLHTKRLKQGIIHAKIMERLMDFPYMKTQADLDWWKHKLQYPWILSAIIKSRSHILPGDWDITDSTTNLNEGQHHWTNQQTGVKLTLLESIERYGARIVDFKTARELKDSEETGVLDNNSKNLLHSMGRNVQRKSSSVTKARSLRTQDDTTAQLQLEYDAAKAAKKVTDQHLKDLQVGLAASKGTKGKKRASGKRASAGEDAPLIATSSGRVLSPRRAAKASQLPSAVPFVSASVSGAGIAPFAELEGGSMWFDSDSMLLTGNADLPSVGSSSALLDLPPFSMSEFKFLFPSHDLGIGAGLPFQNSAEFSMASGYPIDPPSDFAWPTANFASTSSQYLSSTFHAPEFDYPALDLGTFTPPPAFAEYGRWSSGSSDPSAYADIGVPELSAPSSAPHSEPELPILRAPSPLPLSSPPAPSLDAREPFPLIRTRRLDLDTANIVTSPRAQVSSKRALDALDSQAKHLLRKKKKTTPNIQLEFSEWVALRQRTHPIQCLAEVRVVRSVRRGGGHLNHVDKKPTVSQPTAALQTGVVSATVSQLTAAASGSLSARLGSGSYVFDSVAGYWGRNRRTQTASTSASMRAGSASLRAGGASLRVTARQCRVNVAPVCTPGPDAYVVTKSHCDSLWVGKTMLVLGPHKDGRLNNAGFAWNNNTSPRNPGLE</sequence>
<feature type="region of interest" description="Disordered" evidence="1">
    <location>
        <begin position="869"/>
        <end position="911"/>
    </location>
</feature>
<dbReference type="Proteomes" id="UP001221757">
    <property type="component" value="Unassembled WGS sequence"/>
</dbReference>
<dbReference type="AlphaFoldDB" id="A0AAD7C9J7"/>
<dbReference type="EMBL" id="JARKIE010000412">
    <property type="protein sequence ID" value="KAJ7642895.1"/>
    <property type="molecule type" value="Genomic_DNA"/>
</dbReference>
<reference evidence="2" key="1">
    <citation type="submission" date="2023-03" db="EMBL/GenBank/DDBJ databases">
        <title>Massive genome expansion in bonnet fungi (Mycena s.s.) driven by repeated elements and novel gene families across ecological guilds.</title>
        <authorList>
            <consortium name="Lawrence Berkeley National Laboratory"/>
            <person name="Harder C.B."/>
            <person name="Miyauchi S."/>
            <person name="Viragh M."/>
            <person name="Kuo A."/>
            <person name="Thoen E."/>
            <person name="Andreopoulos B."/>
            <person name="Lu D."/>
            <person name="Skrede I."/>
            <person name="Drula E."/>
            <person name="Henrissat B."/>
            <person name="Morin E."/>
            <person name="Kohler A."/>
            <person name="Barry K."/>
            <person name="LaButti K."/>
            <person name="Morin E."/>
            <person name="Salamov A."/>
            <person name="Lipzen A."/>
            <person name="Mereny Z."/>
            <person name="Hegedus B."/>
            <person name="Baldrian P."/>
            <person name="Stursova M."/>
            <person name="Weitz H."/>
            <person name="Taylor A."/>
            <person name="Grigoriev I.V."/>
            <person name="Nagy L.G."/>
            <person name="Martin F."/>
            <person name="Kauserud H."/>
        </authorList>
    </citation>
    <scope>NUCLEOTIDE SEQUENCE</scope>
    <source>
        <strain evidence="2">CBHHK067</strain>
    </source>
</reference>
<protein>
    <submittedName>
        <fullName evidence="2">Uncharacterized protein</fullName>
    </submittedName>
</protein>
<comment type="caution">
    <text evidence="2">The sequence shown here is derived from an EMBL/GenBank/DDBJ whole genome shotgun (WGS) entry which is preliminary data.</text>
</comment>